<keyword evidence="4" id="KW-0285">Flavoprotein</keyword>
<dbReference type="Pfam" id="PF00766">
    <property type="entry name" value="ETF_alpha"/>
    <property type="match status" value="1"/>
</dbReference>
<dbReference type="FunFam" id="3.40.50.1220:FF:000004">
    <property type="entry name" value="Electron transfer flavoprotein"/>
    <property type="match status" value="1"/>
</dbReference>
<evidence type="ECO:0000256" key="1">
    <source>
        <dbReference type="ARBA" id="ARBA00005817"/>
    </source>
</evidence>
<organism evidence="9 10">
    <name type="scientific">Winkia neuii subsp. anitrata</name>
    <dbReference type="NCBI Taxonomy" id="29318"/>
    <lineage>
        <taxon>Bacteria</taxon>
        <taxon>Bacillati</taxon>
        <taxon>Actinomycetota</taxon>
        <taxon>Actinomycetes</taxon>
        <taxon>Actinomycetales</taxon>
        <taxon>Actinomycetaceae</taxon>
        <taxon>Winkia</taxon>
    </lineage>
</organism>
<dbReference type="Pfam" id="PF01012">
    <property type="entry name" value="ETF"/>
    <property type="match status" value="1"/>
</dbReference>
<feature type="binding site" evidence="6">
    <location>
        <position position="181"/>
    </location>
    <ligand>
        <name>FAD</name>
        <dbReference type="ChEBI" id="CHEBI:57692"/>
    </ligand>
</feature>
<sequence>MSNTFVIATNPQVAAVLEAAGKTGDVTVVAVGTPADPFSDAAKVVSVDLGEGVPAEAAAASVAKLIAAGDPGLVFASDAPTDRVLAGAVAAALDAPIFRGVKEVSADSVTVARFGGITEETLPTSQKLVLLLDGGKDVAGSGAQAEAAEAELSPAKVVAEETGAGTQVNLGAAGKIVACGRGFKKEEDLQLARDLAAAVGAEVACSRPLAEGADWFDRDLYVGVSGAKVAPDFYFALGISGQLQHTAGMQDSKTVVAINSDENAPIFKLADYGIVGDLYEVLPALTEALSK</sequence>
<dbReference type="AlphaFoldDB" id="A0AB38XNQ9"/>
<reference evidence="9" key="1">
    <citation type="submission" date="2023-01" db="EMBL/GenBank/DDBJ databases">
        <title>Comparative Genomic Analysis of the Clinically-Derived Winkia Strain NY0527 Provides Evidence into the Taxonomic Reassignment of Winkia neuii and Characterizes Their Virulence Traits.</title>
        <authorList>
            <person name="Cai X."/>
            <person name="Peng Y."/>
            <person name="Li M."/>
            <person name="Qiu Y."/>
            <person name="Wang Y."/>
            <person name="Xu L."/>
            <person name="Hou Q."/>
        </authorList>
    </citation>
    <scope>NUCLEOTIDE SEQUENCE</scope>
    <source>
        <strain evidence="9">NY0527</strain>
    </source>
</reference>
<keyword evidence="6" id="KW-0274">FAD</keyword>
<dbReference type="SUPFAM" id="SSF52402">
    <property type="entry name" value="Adenine nucleotide alpha hydrolases-like"/>
    <property type="match status" value="1"/>
</dbReference>
<dbReference type="GO" id="GO:0050660">
    <property type="term" value="F:flavin adenine dinucleotide binding"/>
    <property type="evidence" value="ECO:0007669"/>
    <property type="project" value="InterPro"/>
</dbReference>
<dbReference type="InterPro" id="IPR014729">
    <property type="entry name" value="Rossmann-like_a/b/a_fold"/>
</dbReference>
<dbReference type="Proteomes" id="UP001211044">
    <property type="component" value="Chromosome"/>
</dbReference>
<dbReference type="Gene3D" id="3.40.50.1220">
    <property type="entry name" value="TPP-binding domain"/>
    <property type="match status" value="1"/>
</dbReference>
<dbReference type="GO" id="GO:0009055">
    <property type="term" value="F:electron transfer activity"/>
    <property type="evidence" value="ECO:0007669"/>
    <property type="project" value="InterPro"/>
</dbReference>
<dbReference type="RefSeq" id="WP_048708088.1">
    <property type="nucleotide sequence ID" value="NZ_CP116394.1"/>
</dbReference>
<dbReference type="GO" id="GO:0033539">
    <property type="term" value="P:fatty acid beta-oxidation using acyl-CoA dehydrogenase"/>
    <property type="evidence" value="ECO:0007669"/>
    <property type="project" value="TreeGrafter"/>
</dbReference>
<evidence type="ECO:0000256" key="6">
    <source>
        <dbReference type="PIRSR" id="PIRSR000089-1"/>
    </source>
</evidence>
<evidence type="ECO:0000313" key="9">
    <source>
        <dbReference type="EMBL" id="WCE45913.1"/>
    </source>
</evidence>
<comment type="cofactor">
    <cofactor evidence="6">
        <name>FAD</name>
        <dbReference type="ChEBI" id="CHEBI:57692"/>
    </cofactor>
    <text evidence="6">Binds 1 FAD per dimer.</text>
</comment>
<feature type="binding site" evidence="6">
    <location>
        <position position="259"/>
    </location>
    <ligand>
        <name>FAD</name>
        <dbReference type="ChEBI" id="CHEBI:57692"/>
    </ligand>
</feature>
<dbReference type="PANTHER" id="PTHR43153:SF11">
    <property type="entry name" value="ELECTRON TRANSFER FLAVOPROTEIN, SUBUNIT ALPHA (ETFA)"/>
    <property type="match status" value="1"/>
</dbReference>
<evidence type="ECO:0000256" key="2">
    <source>
        <dbReference type="ARBA" id="ARBA00011355"/>
    </source>
</evidence>
<dbReference type="SUPFAM" id="SSF52467">
    <property type="entry name" value="DHS-like NAD/FAD-binding domain"/>
    <property type="match status" value="1"/>
</dbReference>
<dbReference type="EMBL" id="CP116394">
    <property type="protein sequence ID" value="WCE45913.1"/>
    <property type="molecule type" value="Genomic_DNA"/>
</dbReference>
<dbReference type="KEGG" id="wne:PIG85_09755"/>
<feature type="binding site" evidence="6">
    <location>
        <begin position="206"/>
        <end position="207"/>
    </location>
    <ligand>
        <name>FAD</name>
        <dbReference type="ChEBI" id="CHEBI:57692"/>
    </ligand>
</feature>
<dbReference type="InterPro" id="IPR029035">
    <property type="entry name" value="DHS-like_NAD/FAD-binding_dom"/>
</dbReference>
<dbReference type="InterPro" id="IPR014730">
    <property type="entry name" value="ETF_a/b_N"/>
</dbReference>
<feature type="binding site" evidence="6">
    <location>
        <begin position="238"/>
        <end position="245"/>
    </location>
    <ligand>
        <name>FAD</name>
        <dbReference type="ChEBI" id="CHEBI:57692"/>
    </ligand>
</feature>
<comment type="similarity">
    <text evidence="1">Belongs to the ETF alpha-subunit/FixB family.</text>
</comment>
<feature type="domain" description="Electron transfer flavoprotein alpha/beta-subunit N-terminal" evidence="8">
    <location>
        <begin position="13"/>
        <end position="133"/>
    </location>
</feature>
<dbReference type="Gene3D" id="3.40.50.620">
    <property type="entry name" value="HUPs"/>
    <property type="match status" value="1"/>
</dbReference>
<feature type="domain" description="Electron transfer flavoprotein alpha subunit C-terminal" evidence="7">
    <location>
        <begin position="170"/>
        <end position="250"/>
    </location>
</feature>
<evidence type="ECO:0000256" key="3">
    <source>
        <dbReference type="ARBA" id="ARBA00022448"/>
    </source>
</evidence>
<evidence type="ECO:0000313" key="10">
    <source>
        <dbReference type="Proteomes" id="UP001211044"/>
    </source>
</evidence>
<comment type="function">
    <text evidence="5">The electron transfer flavoprotein serves as a specific electron acceptor for other dehydrogenases. It transfers the electrons to the main respiratory chain via ETF-ubiquinone oxidoreductase (ETF dehydrogenase).</text>
</comment>
<evidence type="ECO:0000259" key="7">
    <source>
        <dbReference type="Pfam" id="PF00766"/>
    </source>
</evidence>
<accession>A0AB38XNQ9</accession>
<keyword evidence="3" id="KW-0813">Transport</keyword>
<evidence type="ECO:0000259" key="8">
    <source>
        <dbReference type="Pfam" id="PF01012"/>
    </source>
</evidence>
<evidence type="ECO:0000256" key="4">
    <source>
        <dbReference type="ARBA" id="ARBA00022630"/>
    </source>
</evidence>
<comment type="subunit">
    <text evidence="2">Heterodimer of an alpha and a beta subunit.</text>
</comment>
<dbReference type="InterPro" id="IPR014731">
    <property type="entry name" value="ETF_asu_C"/>
</dbReference>
<dbReference type="InterPro" id="IPR001308">
    <property type="entry name" value="ETF_a/FixB"/>
</dbReference>
<gene>
    <name evidence="9" type="ORF">PIG85_09755</name>
</gene>
<name>A0AB38XNQ9_9ACTO</name>
<dbReference type="PIRSF" id="PIRSF000089">
    <property type="entry name" value="Electra_flavoP_a"/>
    <property type="match status" value="1"/>
</dbReference>
<evidence type="ECO:0000256" key="5">
    <source>
        <dbReference type="ARBA" id="ARBA00025649"/>
    </source>
</evidence>
<proteinExistence type="inferred from homology"/>
<dbReference type="PANTHER" id="PTHR43153">
    <property type="entry name" value="ELECTRON TRANSFER FLAVOPROTEIN ALPHA"/>
    <property type="match status" value="1"/>
</dbReference>
<protein>
    <submittedName>
        <fullName evidence="9">Electron transfer flavoprotein subunit alpha/FixB family protein</fullName>
    </submittedName>
</protein>